<evidence type="ECO:0000256" key="1">
    <source>
        <dbReference type="SAM" id="MobiDB-lite"/>
    </source>
</evidence>
<comment type="caution">
    <text evidence="2">The sequence shown here is derived from an EMBL/GenBank/DDBJ whole genome shotgun (WGS) entry which is preliminary data.</text>
</comment>
<proteinExistence type="predicted"/>
<feature type="compositionally biased region" description="Basic and acidic residues" evidence="1">
    <location>
        <begin position="127"/>
        <end position="136"/>
    </location>
</feature>
<dbReference type="EMBL" id="CAJNYU010000094">
    <property type="protein sequence ID" value="CAF3328614.1"/>
    <property type="molecule type" value="Genomic_DNA"/>
</dbReference>
<accession>A0A817TYM5</accession>
<evidence type="ECO:0000313" key="3">
    <source>
        <dbReference type="Proteomes" id="UP000663869"/>
    </source>
</evidence>
<name>A0A817TYM5_9BILA</name>
<gene>
    <name evidence="2" type="ORF">FME351_LOCUS2222</name>
</gene>
<protein>
    <submittedName>
        <fullName evidence="2">Uncharacterized protein</fullName>
    </submittedName>
</protein>
<sequence>MIKRINKPKVINVKRSAPSKLPSRVCRTGVSVQRLCRGQLSVNSIQPIIPRNKVSPVQNERQAESKTAQSDSSKKKNELNSNSQQKIFEHKQVSAKESLNYSKDTTDLEGKKSSIQSNNRGKQTLHSRPEEVEKSRDRKRQLLLRRALPPPAQRLQQQVQLVNILDLS</sequence>
<dbReference type="AlphaFoldDB" id="A0A817TYM5"/>
<dbReference type="Proteomes" id="UP000663869">
    <property type="component" value="Unassembled WGS sequence"/>
</dbReference>
<evidence type="ECO:0000313" key="2">
    <source>
        <dbReference type="EMBL" id="CAF3328614.1"/>
    </source>
</evidence>
<feature type="compositionally biased region" description="Polar residues" evidence="1">
    <location>
        <begin position="113"/>
        <end position="126"/>
    </location>
</feature>
<feature type="region of interest" description="Disordered" evidence="1">
    <location>
        <begin position="51"/>
        <end position="138"/>
    </location>
</feature>
<organism evidence="2 3">
    <name type="scientific">Rotaria socialis</name>
    <dbReference type="NCBI Taxonomy" id="392032"/>
    <lineage>
        <taxon>Eukaryota</taxon>
        <taxon>Metazoa</taxon>
        <taxon>Spiralia</taxon>
        <taxon>Gnathifera</taxon>
        <taxon>Rotifera</taxon>
        <taxon>Eurotatoria</taxon>
        <taxon>Bdelloidea</taxon>
        <taxon>Philodinida</taxon>
        <taxon>Philodinidae</taxon>
        <taxon>Rotaria</taxon>
    </lineage>
</organism>
<reference evidence="2" key="1">
    <citation type="submission" date="2021-02" db="EMBL/GenBank/DDBJ databases">
        <authorList>
            <person name="Nowell W R."/>
        </authorList>
    </citation>
    <scope>NUCLEOTIDE SEQUENCE</scope>
</reference>
<feature type="compositionally biased region" description="Polar residues" evidence="1">
    <location>
        <begin position="55"/>
        <end position="69"/>
    </location>
</feature>